<feature type="chain" id="PRO_5032368687" evidence="9">
    <location>
        <begin position="25"/>
        <end position="280"/>
    </location>
</feature>
<evidence type="ECO:0000256" key="1">
    <source>
        <dbReference type="ARBA" id="ARBA00004609"/>
    </source>
</evidence>
<dbReference type="Gene3D" id="2.30.180.10">
    <property type="entry name" value="FAS1 domain"/>
    <property type="match status" value="1"/>
</dbReference>
<dbReference type="PANTHER" id="PTHR32077">
    <property type="entry name" value="FASCICLIN-LIKE ARABINOGALACTAN PROTEIN"/>
    <property type="match status" value="1"/>
</dbReference>
<evidence type="ECO:0000256" key="4">
    <source>
        <dbReference type="ARBA" id="ARBA00022622"/>
    </source>
</evidence>
<feature type="compositionally biased region" description="Low complexity" evidence="8">
    <location>
        <begin position="43"/>
        <end position="67"/>
    </location>
</feature>
<keyword evidence="3" id="KW-1003">Cell membrane</keyword>
<keyword evidence="4" id="KW-0325">Glycoprotein</keyword>
<dbReference type="PANTHER" id="PTHR32077:SF51">
    <property type="entry name" value="FASCICLIN DOMAIN PROTEIN"/>
    <property type="match status" value="1"/>
</dbReference>
<gene>
    <name evidence="11" type="ORF">G2W53_037727</name>
</gene>
<organism evidence="11 12">
    <name type="scientific">Senna tora</name>
    <dbReference type="NCBI Taxonomy" id="362788"/>
    <lineage>
        <taxon>Eukaryota</taxon>
        <taxon>Viridiplantae</taxon>
        <taxon>Streptophyta</taxon>
        <taxon>Embryophyta</taxon>
        <taxon>Tracheophyta</taxon>
        <taxon>Spermatophyta</taxon>
        <taxon>Magnoliopsida</taxon>
        <taxon>eudicotyledons</taxon>
        <taxon>Gunneridae</taxon>
        <taxon>Pentapetalae</taxon>
        <taxon>rosids</taxon>
        <taxon>fabids</taxon>
        <taxon>Fabales</taxon>
        <taxon>Fabaceae</taxon>
        <taxon>Caesalpinioideae</taxon>
        <taxon>Cassia clade</taxon>
        <taxon>Senna</taxon>
    </lineage>
</organism>
<dbReference type="Pfam" id="PF02469">
    <property type="entry name" value="Fasciclin"/>
    <property type="match status" value="1"/>
</dbReference>
<comment type="function">
    <text evidence="7">May be a cell surface adhesion protein.</text>
</comment>
<comment type="subcellular location">
    <subcellularLocation>
        <location evidence="1">Cell membrane</location>
        <topology evidence="1">Lipid-anchor</topology>
        <topology evidence="1">GPI-anchor</topology>
    </subcellularLocation>
</comment>
<evidence type="ECO:0000256" key="8">
    <source>
        <dbReference type="SAM" id="MobiDB-lite"/>
    </source>
</evidence>
<dbReference type="GO" id="GO:0009834">
    <property type="term" value="P:plant-type secondary cell wall biogenesis"/>
    <property type="evidence" value="ECO:0007669"/>
    <property type="project" value="TreeGrafter"/>
</dbReference>
<dbReference type="InterPro" id="IPR000782">
    <property type="entry name" value="FAS1_domain"/>
</dbReference>
<evidence type="ECO:0000256" key="6">
    <source>
        <dbReference type="ARBA" id="ARBA00023136"/>
    </source>
</evidence>
<comment type="caution">
    <text evidence="11">The sequence shown here is derived from an EMBL/GenBank/DDBJ whole genome shotgun (WGS) entry which is preliminary data.</text>
</comment>
<dbReference type="GO" id="GO:0005886">
    <property type="term" value="C:plasma membrane"/>
    <property type="evidence" value="ECO:0007669"/>
    <property type="project" value="UniProtKB-SubCell"/>
</dbReference>
<evidence type="ECO:0000313" key="12">
    <source>
        <dbReference type="Proteomes" id="UP000634136"/>
    </source>
</evidence>
<dbReference type="EMBL" id="JAAIUW010000012">
    <property type="protein sequence ID" value="KAF7805566.1"/>
    <property type="molecule type" value="Genomic_DNA"/>
</dbReference>
<evidence type="ECO:0000256" key="5">
    <source>
        <dbReference type="ARBA" id="ARBA00022729"/>
    </source>
</evidence>
<dbReference type="AlphaFoldDB" id="A0A834W4L6"/>
<dbReference type="InterPro" id="IPR036378">
    <property type="entry name" value="FAS1_dom_sf"/>
</dbReference>
<keyword evidence="5 9" id="KW-0732">Signal</keyword>
<evidence type="ECO:0000259" key="10">
    <source>
        <dbReference type="PROSITE" id="PS50213"/>
    </source>
</evidence>
<comment type="similarity">
    <text evidence="2">Belongs to the fasciclin-like AGP family.</text>
</comment>
<accession>A0A834W4L6</accession>
<feature type="domain" description="FAS1" evidence="10">
    <location>
        <begin position="69"/>
        <end position="213"/>
    </location>
</feature>
<evidence type="ECO:0000256" key="7">
    <source>
        <dbReference type="ARBA" id="ARBA00024686"/>
    </source>
</evidence>
<dbReference type="GO" id="GO:0098552">
    <property type="term" value="C:side of membrane"/>
    <property type="evidence" value="ECO:0007669"/>
    <property type="project" value="UniProtKB-KW"/>
</dbReference>
<keyword evidence="6" id="KW-0472">Membrane</keyword>
<proteinExistence type="inferred from homology"/>
<keyword evidence="4" id="KW-0336">GPI-anchor</keyword>
<keyword evidence="4" id="KW-0449">Lipoprotein</keyword>
<protein>
    <submittedName>
        <fullName evidence="11">Fasciclin-like arabinogalactan protein 12</fullName>
    </submittedName>
</protein>
<dbReference type="SMART" id="SM00554">
    <property type="entry name" value="FAS1"/>
    <property type="match status" value="1"/>
</dbReference>
<feature type="region of interest" description="Disordered" evidence="8">
    <location>
        <begin position="226"/>
        <end position="255"/>
    </location>
</feature>
<evidence type="ECO:0000313" key="11">
    <source>
        <dbReference type="EMBL" id="KAF7805566.1"/>
    </source>
</evidence>
<sequence length="280" mass="29495">MKQAFFSFLLLLLLSSFYSPTTLAQSPASAPKAPAKPTPASPAPAVAPAKPLVPTLPQSPSSDTSDSSNDDIIKILRKAKSFSVLIRLLKTTQIINQINSQLITTKSGGLTILAPDDGAFSQLKAGFLNSLDDNQKIELLQFHVFPIYVSSSNFDSLTNPVRTLAGANPARLQLNVTAYGNSVNISTGVVNATITGIVYSDKQLAIYHVDKVLLPLDFFQPKPPAPAPTLAKAPKADKDKSSEEDEVQTTKHNSGAISLGGVGGTTLVSLGVALLAVSMI</sequence>
<dbReference type="FunFam" id="2.30.180.10:FF:000009">
    <property type="entry name" value="Fasciclin-like arabinogalactan protein 11"/>
    <property type="match status" value="1"/>
</dbReference>
<evidence type="ECO:0000256" key="9">
    <source>
        <dbReference type="SAM" id="SignalP"/>
    </source>
</evidence>
<reference evidence="11" key="1">
    <citation type="submission" date="2020-09" db="EMBL/GenBank/DDBJ databases">
        <title>Genome-Enabled Discovery of Anthraquinone Biosynthesis in Senna tora.</title>
        <authorList>
            <person name="Kang S.-H."/>
            <person name="Pandey R.P."/>
            <person name="Lee C.-M."/>
            <person name="Sim J.-S."/>
            <person name="Jeong J.-T."/>
            <person name="Choi B.-S."/>
            <person name="Jung M."/>
            <person name="Ginzburg D."/>
            <person name="Zhao K."/>
            <person name="Won S.Y."/>
            <person name="Oh T.-J."/>
            <person name="Yu Y."/>
            <person name="Kim N.-H."/>
            <person name="Lee O.R."/>
            <person name="Lee T.-H."/>
            <person name="Bashyal P."/>
            <person name="Kim T.-S."/>
            <person name="Lee W.-H."/>
            <person name="Kawkins C."/>
            <person name="Kim C.-K."/>
            <person name="Kim J.S."/>
            <person name="Ahn B.O."/>
            <person name="Rhee S.Y."/>
            <person name="Sohng J.K."/>
        </authorList>
    </citation>
    <scope>NUCLEOTIDE SEQUENCE</scope>
    <source>
        <tissue evidence="11">Leaf</tissue>
    </source>
</reference>
<dbReference type="OrthoDB" id="286301at2759"/>
<name>A0A834W4L6_9FABA</name>
<dbReference type="Proteomes" id="UP000634136">
    <property type="component" value="Unassembled WGS sequence"/>
</dbReference>
<evidence type="ECO:0000256" key="3">
    <source>
        <dbReference type="ARBA" id="ARBA00022475"/>
    </source>
</evidence>
<keyword evidence="12" id="KW-1185">Reference proteome</keyword>
<dbReference type="SUPFAM" id="SSF82153">
    <property type="entry name" value="FAS1 domain"/>
    <property type="match status" value="1"/>
</dbReference>
<evidence type="ECO:0000256" key="2">
    <source>
        <dbReference type="ARBA" id="ARBA00007843"/>
    </source>
</evidence>
<dbReference type="InterPro" id="IPR045003">
    <property type="entry name" value="FLA_A"/>
</dbReference>
<dbReference type="PROSITE" id="PS50213">
    <property type="entry name" value="FAS1"/>
    <property type="match status" value="1"/>
</dbReference>
<feature type="region of interest" description="Disordered" evidence="8">
    <location>
        <begin position="26"/>
        <end position="68"/>
    </location>
</feature>
<feature type="signal peptide" evidence="9">
    <location>
        <begin position="1"/>
        <end position="24"/>
    </location>
</feature>